<dbReference type="RefSeq" id="WP_268062710.1">
    <property type="nucleotide sequence ID" value="NZ_JAPQFJ010000023.1"/>
</dbReference>
<comment type="caution">
    <text evidence="6">The sequence shown here is derived from an EMBL/GenBank/DDBJ whole genome shotgun (WGS) entry which is preliminary data.</text>
</comment>
<dbReference type="InterPro" id="IPR047057">
    <property type="entry name" value="MerR_fam"/>
</dbReference>
<evidence type="ECO:0000256" key="3">
    <source>
        <dbReference type="ARBA" id="ARBA00023125"/>
    </source>
</evidence>
<keyword evidence="7" id="KW-1185">Reference proteome</keyword>
<feature type="domain" description="HTH merR-type" evidence="5">
    <location>
        <begin position="1"/>
        <end position="68"/>
    </location>
</feature>
<name>A0ABT4DDK7_9CLOT</name>
<dbReference type="Gene3D" id="1.10.1660.10">
    <property type="match status" value="1"/>
</dbReference>
<protein>
    <submittedName>
        <fullName evidence="6">MerR family transcriptional regulator</fullName>
    </submittedName>
</protein>
<dbReference type="InterPro" id="IPR009061">
    <property type="entry name" value="DNA-bd_dom_put_sf"/>
</dbReference>
<dbReference type="SMART" id="SM00422">
    <property type="entry name" value="HTH_MERR"/>
    <property type="match status" value="1"/>
</dbReference>
<gene>
    <name evidence="6" type="ORF">OW729_16800</name>
</gene>
<keyword evidence="1" id="KW-0678">Repressor</keyword>
<sequence>MNTNEVCKMFNITSKALIVYENQGIIVPKREKNNYRNYNEDDLFKLRTVILLKQLGFSLKDIKNLMDKNNYGNNQFTRSLYLQLKAIERNIFELDNIKNTLMTSINKILESNVELNYGDFLNNIDMSLKENKTNREQWVDMWGFDNKAIKFDKMVRDKSNDELGLFEKYDEVLSKVRNKIIEHNNAKSVIDIGCGTGNLCGELCCEMDVVGVDQSLEMILQAKKKYKNIKFKLGNFLDEPFRLNDVDIVVTTYAFHSLNENEKKKAIKYMLEYLKDDGKIIIADFMFLNDIERENCKNNLYGKDRGDLWEVINCKYYINLEKFEKYITSLGCKIEYEHVINFTWIVEIKFH</sequence>
<dbReference type="EMBL" id="JAPQFJ010000023">
    <property type="protein sequence ID" value="MCY6960278.1"/>
    <property type="molecule type" value="Genomic_DNA"/>
</dbReference>
<reference evidence="6" key="1">
    <citation type="submission" date="2022-12" db="EMBL/GenBank/DDBJ databases">
        <title>Clostridium sp. nov., isolated from industrial wastewater.</title>
        <authorList>
            <person name="Jiayan W."/>
        </authorList>
    </citation>
    <scope>NUCLEOTIDE SEQUENCE</scope>
    <source>
        <strain evidence="6">ZC22-4</strain>
    </source>
</reference>
<keyword evidence="2" id="KW-0805">Transcription regulation</keyword>
<evidence type="ECO:0000256" key="1">
    <source>
        <dbReference type="ARBA" id="ARBA00022491"/>
    </source>
</evidence>
<evidence type="ECO:0000313" key="6">
    <source>
        <dbReference type="EMBL" id="MCY6960278.1"/>
    </source>
</evidence>
<evidence type="ECO:0000256" key="4">
    <source>
        <dbReference type="ARBA" id="ARBA00023163"/>
    </source>
</evidence>
<dbReference type="PANTHER" id="PTHR30204:SF69">
    <property type="entry name" value="MERR-FAMILY TRANSCRIPTIONAL REGULATOR"/>
    <property type="match status" value="1"/>
</dbReference>
<keyword evidence="3" id="KW-0238">DNA-binding</keyword>
<dbReference type="CDD" id="cd02440">
    <property type="entry name" value="AdoMet_MTases"/>
    <property type="match status" value="1"/>
</dbReference>
<evidence type="ECO:0000256" key="2">
    <source>
        <dbReference type="ARBA" id="ARBA00023015"/>
    </source>
</evidence>
<dbReference type="SUPFAM" id="SSF53335">
    <property type="entry name" value="S-adenosyl-L-methionine-dependent methyltransferases"/>
    <property type="match status" value="1"/>
</dbReference>
<evidence type="ECO:0000259" key="5">
    <source>
        <dbReference type="PROSITE" id="PS50937"/>
    </source>
</evidence>
<dbReference type="PROSITE" id="PS50937">
    <property type="entry name" value="HTH_MERR_2"/>
    <property type="match status" value="1"/>
</dbReference>
<dbReference type="Pfam" id="PF13847">
    <property type="entry name" value="Methyltransf_31"/>
    <property type="match status" value="1"/>
</dbReference>
<dbReference type="InterPro" id="IPR029063">
    <property type="entry name" value="SAM-dependent_MTases_sf"/>
</dbReference>
<dbReference type="Proteomes" id="UP001144612">
    <property type="component" value="Unassembled WGS sequence"/>
</dbReference>
<dbReference type="InterPro" id="IPR000551">
    <property type="entry name" value="MerR-type_HTH_dom"/>
</dbReference>
<keyword evidence="4" id="KW-0804">Transcription</keyword>
<dbReference type="InterPro" id="IPR025714">
    <property type="entry name" value="Methyltranfer_dom"/>
</dbReference>
<dbReference type="SUPFAM" id="SSF46955">
    <property type="entry name" value="Putative DNA-binding domain"/>
    <property type="match status" value="1"/>
</dbReference>
<dbReference type="Gene3D" id="3.40.50.150">
    <property type="entry name" value="Vaccinia Virus protein VP39"/>
    <property type="match status" value="1"/>
</dbReference>
<evidence type="ECO:0000313" key="7">
    <source>
        <dbReference type="Proteomes" id="UP001144612"/>
    </source>
</evidence>
<dbReference type="Pfam" id="PF13411">
    <property type="entry name" value="MerR_1"/>
    <property type="match status" value="1"/>
</dbReference>
<accession>A0ABT4DDK7</accession>
<organism evidence="6 7">
    <name type="scientific">Clostridium brassicae</name>
    <dbReference type="NCBI Taxonomy" id="2999072"/>
    <lineage>
        <taxon>Bacteria</taxon>
        <taxon>Bacillati</taxon>
        <taxon>Bacillota</taxon>
        <taxon>Clostridia</taxon>
        <taxon>Eubacteriales</taxon>
        <taxon>Clostridiaceae</taxon>
        <taxon>Clostridium</taxon>
    </lineage>
</organism>
<dbReference type="CDD" id="cd00592">
    <property type="entry name" value="HTH_MerR-like"/>
    <property type="match status" value="1"/>
</dbReference>
<dbReference type="PANTHER" id="PTHR30204">
    <property type="entry name" value="REDOX-CYCLING DRUG-SENSING TRANSCRIPTIONAL ACTIVATOR SOXR"/>
    <property type="match status" value="1"/>
</dbReference>
<proteinExistence type="predicted"/>